<dbReference type="InterPro" id="IPR050228">
    <property type="entry name" value="Carboxylesterase_BioH"/>
</dbReference>
<dbReference type="CDD" id="cd12810">
    <property type="entry name" value="Esterase_713_like-3"/>
    <property type="match status" value="1"/>
</dbReference>
<dbReference type="InterPro" id="IPR000073">
    <property type="entry name" value="AB_hydrolase_1"/>
</dbReference>
<dbReference type="InterPro" id="IPR029058">
    <property type="entry name" value="AB_hydrolase_fold"/>
</dbReference>
<dbReference type="AlphaFoldDB" id="A0A6A1XML1"/>
<gene>
    <name evidence="3" type="ORF">F3B53_05535</name>
</gene>
<proteinExistence type="predicted"/>
<keyword evidence="3" id="KW-0378">Hydrolase</keyword>
<dbReference type="Proteomes" id="UP000375690">
    <property type="component" value="Unassembled WGS sequence"/>
</dbReference>
<comment type="caution">
    <text evidence="3">The sequence shown here is derived from an EMBL/GenBank/DDBJ whole genome shotgun (WGS) entry which is preliminary data.</text>
</comment>
<keyword evidence="1" id="KW-0732">Signal</keyword>
<evidence type="ECO:0000259" key="2">
    <source>
        <dbReference type="Pfam" id="PF12697"/>
    </source>
</evidence>
<evidence type="ECO:0000313" key="4">
    <source>
        <dbReference type="Proteomes" id="UP000375690"/>
    </source>
</evidence>
<sequence>MKRLSISLFILLMWVGSFGQNISVSDTPLAIAKQGSFAVGGTVVQHSGAYDNSKFTGFGTPIEQGQSYHADHAVVDFQIPVDAYRLPLVFIHGYGQSGRCWQMTPDGREGFQTLMLRRGFGTYVADMPGRGRAGRTTAETKLEPKADEQFWFDIFRIGEWPAFNKGVQFPTDSASLEQFFRQMTPDISRHDMKTDLTALDALFGRIGEGIIVTHSAGGFPGWLAAIENPNIRGIVSYEPGTYVFPEGEVPEPMPGLTGTLKGVSVPMDDFMKLTKIPIVLYFGDYIPEEVTDKLGGENWRVRLQMGRKFVEAINRHGGNATLVELPKMGIRGNTHFMMSDLNNIEIADLLTEWLHHNKLNK</sequence>
<dbReference type="SUPFAM" id="SSF53474">
    <property type="entry name" value="alpha/beta-Hydrolases"/>
    <property type="match status" value="1"/>
</dbReference>
<feature type="signal peptide" evidence="1">
    <location>
        <begin position="1"/>
        <end position="19"/>
    </location>
</feature>
<dbReference type="EMBL" id="VWFC01000004">
    <property type="protein sequence ID" value="KAB1329460.1"/>
    <property type="molecule type" value="Genomic_DNA"/>
</dbReference>
<protein>
    <submittedName>
        <fullName evidence="3">Alpha/beta fold hydrolase</fullName>
    </submittedName>
</protein>
<name>A0A6A1XML1_BACOV</name>
<dbReference type="Pfam" id="PF12697">
    <property type="entry name" value="Abhydrolase_6"/>
    <property type="match status" value="1"/>
</dbReference>
<dbReference type="Gene3D" id="3.40.50.1820">
    <property type="entry name" value="alpha/beta hydrolase"/>
    <property type="match status" value="1"/>
</dbReference>
<dbReference type="PANTHER" id="PTHR43194">
    <property type="entry name" value="HYDROLASE ALPHA/BETA FOLD FAMILY"/>
    <property type="match status" value="1"/>
</dbReference>
<feature type="chain" id="PRO_5025574917" evidence="1">
    <location>
        <begin position="20"/>
        <end position="361"/>
    </location>
</feature>
<dbReference type="GO" id="GO:0016787">
    <property type="term" value="F:hydrolase activity"/>
    <property type="evidence" value="ECO:0007669"/>
    <property type="project" value="UniProtKB-KW"/>
</dbReference>
<evidence type="ECO:0000256" key="1">
    <source>
        <dbReference type="SAM" id="SignalP"/>
    </source>
</evidence>
<dbReference type="RefSeq" id="WP_008648825.1">
    <property type="nucleotide sequence ID" value="NZ_CP113514.1"/>
</dbReference>
<dbReference type="PANTHER" id="PTHR43194:SF4">
    <property type="entry name" value="AB HYDROLASE-1 DOMAIN-CONTAINING PROTEIN"/>
    <property type="match status" value="1"/>
</dbReference>
<feature type="domain" description="AB hydrolase-1" evidence="2">
    <location>
        <begin position="88"/>
        <end position="261"/>
    </location>
</feature>
<reference evidence="3 4" key="1">
    <citation type="journal article" date="2019" name="Nat. Med.">
        <title>A library of human gut bacterial isolates paired with longitudinal multiomics data enables mechanistic microbiome research.</title>
        <authorList>
            <person name="Poyet M."/>
            <person name="Groussin M."/>
            <person name="Gibbons S.M."/>
            <person name="Avila-Pacheco J."/>
            <person name="Jiang X."/>
            <person name="Kearney S.M."/>
            <person name="Perrotta A.R."/>
            <person name="Berdy B."/>
            <person name="Zhao S."/>
            <person name="Lieberman T.D."/>
            <person name="Swanson P.K."/>
            <person name="Smith M."/>
            <person name="Roesemann S."/>
            <person name="Alexander J.E."/>
            <person name="Rich S.A."/>
            <person name="Livny J."/>
            <person name="Vlamakis H."/>
            <person name="Clish C."/>
            <person name="Bullock K."/>
            <person name="Deik A."/>
            <person name="Scott J."/>
            <person name="Pierce K.A."/>
            <person name="Xavier R.J."/>
            <person name="Alm E.J."/>
        </authorList>
    </citation>
    <scope>NUCLEOTIDE SEQUENCE [LARGE SCALE GENOMIC DNA]</scope>
    <source>
        <strain evidence="3 4">BIOML-A2</strain>
    </source>
</reference>
<organism evidence="3 4">
    <name type="scientific">Bacteroides ovatus</name>
    <dbReference type="NCBI Taxonomy" id="28116"/>
    <lineage>
        <taxon>Bacteria</taxon>
        <taxon>Pseudomonadati</taxon>
        <taxon>Bacteroidota</taxon>
        <taxon>Bacteroidia</taxon>
        <taxon>Bacteroidales</taxon>
        <taxon>Bacteroidaceae</taxon>
        <taxon>Bacteroides</taxon>
    </lineage>
</organism>
<evidence type="ECO:0000313" key="3">
    <source>
        <dbReference type="EMBL" id="KAB1329460.1"/>
    </source>
</evidence>
<accession>A0A6A1XML1</accession>